<comment type="caution">
    <text evidence="26">The sequence shown here is derived from an EMBL/GenBank/DDBJ whole genome shotgun (WGS) entry which is preliminary data.</text>
</comment>
<dbReference type="SUPFAM" id="SSF55486">
    <property type="entry name" value="Metalloproteases ('zincins'), catalytic domain"/>
    <property type="match status" value="1"/>
</dbReference>
<accession>A0A7J7FGW0</accession>
<dbReference type="GO" id="GO:0006508">
    <property type="term" value="P:proteolysis"/>
    <property type="evidence" value="ECO:0007669"/>
    <property type="project" value="UniProtKB-KW"/>
</dbReference>
<feature type="active site" evidence="20 23">
    <location>
        <position position="637"/>
    </location>
</feature>
<feature type="disulfide bond" evidence="22">
    <location>
        <begin position="567"/>
        <end position="620"/>
    </location>
</feature>
<feature type="binding site" evidence="21">
    <location>
        <position position="697"/>
    </location>
    <ligand>
        <name>Ca(2+)</name>
        <dbReference type="ChEBI" id="CHEBI:29108"/>
        <label>1</label>
    </ligand>
</feature>
<evidence type="ECO:0000256" key="17">
    <source>
        <dbReference type="ARBA" id="ARBA00066859"/>
    </source>
</evidence>
<keyword evidence="6 21" id="KW-0479">Metal-binding</keyword>
<keyword evidence="7" id="KW-0732">Signal</keyword>
<evidence type="ECO:0000256" key="13">
    <source>
        <dbReference type="ARBA" id="ARBA00023157"/>
    </source>
</evidence>
<feature type="disulfide bond" evidence="22">
    <location>
        <begin position="735"/>
        <end position="760"/>
    </location>
</feature>
<keyword evidence="5" id="KW-0356">Hemostasis</keyword>
<feature type="binding site" evidence="21">
    <location>
        <position position="578"/>
    </location>
    <ligand>
        <name>Ca(2+)</name>
        <dbReference type="ChEBI" id="CHEBI:29108"/>
        <label>1</label>
    </ligand>
</feature>
<feature type="region of interest" description="Disordered" evidence="24">
    <location>
        <begin position="1"/>
        <end position="37"/>
    </location>
</feature>
<keyword evidence="27" id="KW-1185">Reference proteome</keyword>
<dbReference type="FunFam" id="2.20.100.10:FF:000005">
    <property type="entry name" value="ADAM metallopeptidase with thrombospondin type 1 motif 9"/>
    <property type="match status" value="1"/>
</dbReference>
<dbReference type="EMBL" id="JACDTQ010000701">
    <property type="protein sequence ID" value="KAF5927148.1"/>
    <property type="molecule type" value="Genomic_DNA"/>
</dbReference>
<evidence type="ECO:0000256" key="3">
    <source>
        <dbReference type="ARBA" id="ARBA00022525"/>
    </source>
</evidence>
<feature type="binding site" evidence="21">
    <location>
        <position position="697"/>
    </location>
    <ligand>
        <name>Ca(2+)</name>
        <dbReference type="ChEBI" id="CHEBI:29108"/>
        <label>2</label>
    </ligand>
</feature>
<comment type="catalytic activity">
    <reaction evidence="15">
        <text>The enzyme cleaves the von Willebrand factor at bond 842-Tyr-|-Met-843 within the A2 domain.</text>
        <dbReference type="EC" id="3.4.24.87"/>
    </reaction>
</comment>
<dbReference type="FunFam" id="2.60.120.830:FF:000003">
    <property type="entry name" value="ADAM metallopeptidase with thrombospondin type 1 motif 13"/>
    <property type="match status" value="1"/>
</dbReference>
<feature type="disulfide bond" evidence="22">
    <location>
        <begin position="809"/>
        <end position="846"/>
    </location>
</feature>
<dbReference type="InterPro" id="IPR036383">
    <property type="entry name" value="TSP1_rpt_sf"/>
</dbReference>
<dbReference type="Pfam" id="PF01421">
    <property type="entry name" value="Reprolysin"/>
    <property type="match status" value="1"/>
</dbReference>
<keyword evidence="14" id="KW-0325">Glycoprotein</keyword>
<evidence type="ECO:0000256" key="18">
    <source>
        <dbReference type="ARBA" id="ARBA00068955"/>
    </source>
</evidence>
<comment type="function">
    <text evidence="16">Cleaves the vWF multimers in plasma into smaller forms thereby controlling vWF-mediated platelet thrombus formation.</text>
</comment>
<dbReference type="PROSITE" id="PS50215">
    <property type="entry name" value="ADAM_MEPRO"/>
    <property type="match status" value="1"/>
</dbReference>
<name>A0A7J7FGW0_DICBM</name>
<dbReference type="InterPro" id="IPR045371">
    <property type="entry name" value="ADAMTS_CR_3"/>
</dbReference>
<evidence type="ECO:0000256" key="9">
    <source>
        <dbReference type="ARBA" id="ARBA00022801"/>
    </source>
</evidence>
<comment type="caution">
    <text evidence="23">Lacks conserved residue(s) required for the propagation of feature annotation.</text>
</comment>
<gene>
    <name evidence="26" type="ORF">HPG69_007481</name>
</gene>
<dbReference type="Gene3D" id="2.60.120.830">
    <property type="match status" value="1"/>
</dbReference>
<evidence type="ECO:0000256" key="5">
    <source>
        <dbReference type="ARBA" id="ARBA00022696"/>
    </source>
</evidence>
<feature type="binding site" evidence="21 23">
    <location>
        <position position="646"/>
    </location>
    <ligand>
        <name>Zn(2+)</name>
        <dbReference type="ChEBI" id="CHEBI:29105"/>
        <note>catalytic</note>
    </ligand>
</feature>
<feature type="binding site" evidence="21">
    <location>
        <position position="585"/>
    </location>
    <ligand>
        <name>Ca(2+)</name>
        <dbReference type="ChEBI" id="CHEBI:29108"/>
        <label>1</label>
    </ligand>
</feature>
<feature type="compositionally biased region" description="Low complexity" evidence="24">
    <location>
        <begin position="182"/>
        <end position="193"/>
    </location>
</feature>
<keyword evidence="9" id="KW-0378">Hydrolase</keyword>
<dbReference type="InterPro" id="IPR050439">
    <property type="entry name" value="ADAMTS_ADAMTS-like"/>
</dbReference>
<dbReference type="GO" id="GO:0007596">
    <property type="term" value="P:blood coagulation"/>
    <property type="evidence" value="ECO:0007669"/>
    <property type="project" value="UniProtKB-KW"/>
</dbReference>
<dbReference type="GO" id="GO:0031012">
    <property type="term" value="C:extracellular matrix"/>
    <property type="evidence" value="ECO:0007669"/>
    <property type="project" value="TreeGrafter"/>
</dbReference>
<feature type="binding site" evidence="21 23">
    <location>
        <position position="640"/>
    </location>
    <ligand>
        <name>Zn(2+)</name>
        <dbReference type="ChEBI" id="CHEBI:29105"/>
        <note>catalytic</note>
    </ligand>
</feature>
<feature type="binding site" evidence="21 23">
    <location>
        <position position="636"/>
    </location>
    <ligand>
        <name>Zn(2+)</name>
        <dbReference type="ChEBI" id="CHEBI:29105"/>
        <note>catalytic</note>
    </ligand>
</feature>
<keyword evidence="11" id="KW-0482">Metalloprotease</keyword>
<dbReference type="InterPro" id="IPR041645">
    <property type="entry name" value="ADAMTS_CR_2"/>
</dbReference>
<evidence type="ECO:0000313" key="26">
    <source>
        <dbReference type="EMBL" id="KAF5927148.1"/>
    </source>
</evidence>
<dbReference type="Pfam" id="PF00090">
    <property type="entry name" value="TSP_1"/>
    <property type="match status" value="1"/>
</dbReference>
<dbReference type="Pfam" id="PF05986">
    <property type="entry name" value="ADAMTS_spacer1"/>
    <property type="match status" value="1"/>
</dbReference>
<feature type="disulfide bond" evidence="22">
    <location>
        <begin position="724"/>
        <end position="750"/>
    </location>
</feature>
<evidence type="ECO:0000256" key="8">
    <source>
        <dbReference type="ARBA" id="ARBA00022737"/>
    </source>
</evidence>
<keyword evidence="10 21" id="KW-0862">Zinc</keyword>
<comment type="cofactor">
    <cofactor evidence="21">
        <name>Zn(2+)</name>
        <dbReference type="ChEBI" id="CHEBI:29105"/>
    </cofactor>
    <text evidence="21">Binds 1 zinc ion per subunit.</text>
</comment>
<dbReference type="Gene3D" id="3.40.1620.60">
    <property type="match status" value="1"/>
</dbReference>
<reference evidence="26 27" key="1">
    <citation type="journal article" date="2020" name="Mol. Biol. Evol.">
        <title>Interspecific Gene Flow and the Evolution of Specialization in Black and White Rhinoceros.</title>
        <authorList>
            <person name="Moodley Y."/>
            <person name="Westbury M.V."/>
            <person name="Russo I.M."/>
            <person name="Gopalakrishnan S."/>
            <person name="Rakotoarivelo A."/>
            <person name="Olsen R.A."/>
            <person name="Prost S."/>
            <person name="Tunstall T."/>
            <person name="Ryder O.A."/>
            <person name="Dalen L."/>
            <person name="Bruford M.W."/>
        </authorList>
    </citation>
    <scope>NUCLEOTIDE SEQUENCE [LARGE SCALE GENOMIC DNA]</scope>
    <source>
        <strain evidence="26">SBR-YM</strain>
        <tissue evidence="26">Skin</tissue>
    </source>
</reference>
<evidence type="ECO:0000256" key="2">
    <source>
        <dbReference type="ARBA" id="ARBA00004613"/>
    </source>
</evidence>
<evidence type="ECO:0000256" key="22">
    <source>
        <dbReference type="PIRSR" id="PIRSR613273-3"/>
    </source>
</evidence>
<dbReference type="EC" id="3.4.24.87" evidence="17"/>
<dbReference type="PROSITE" id="PS50092">
    <property type="entry name" value="TSP1"/>
    <property type="match status" value="6"/>
</dbReference>
<sequence length="1830" mass="195798">MRSQVLPGHWKVSAQSNLPEPRPSKAERARGPTPSPAYPPKACSFTSVTLLSLCPSCFLAISAASGPMAASISAGSTSSNQMSSLKSREEMGCTRCSAESAPHSSRAQCPPAGPGTQMNTMTTQRKHRVPPRGAAGAAGGSVDEVFTAVRPHSSLRAPRLPFWSRGDGQGAPAGPASPPAAPSSSGKTLPQPREAARQRQRRLPASRFLPAPCPRRPAPDGSARTSRRARPRPPGPWKRPRKHPAACRRTCAPIPGSARLSPTGWKPGPRLRMSELKPWGRCIRGILTSAFLLLGCWGLSDFQQIFLQALEPEEGTSYFGPDATLKVPRFDMAPFTCMCEDGLWGPPCRAPRCSLSVLGQLFTFSFRPELGVLAASFSSELMVNASLRLLGRPPHHCFTGGRAWLPPGAAARATYCSGHLVSGRSGRQQGEVVLGPALSSPGGRHPGGCRQALCPASEEAARGAGASLGQAQPHLIHRPAPAAPMVPGVLQEPSLSALPPPLPGRLPSRRLQRRAAGSVLHLELLVAVGPDVYQAHQEDTERYVLTNLNMDAPDITANITSSLMSVCEWSRMVNPQDDTDPGHADLVLYITRFDLELPDGNRQVRGVTQLGGACSSSWSCLITEDTGFDLGVTIAHEIGHSFGLEHDGAPGSGCGPSGHVMAADGAAPARGGLVWSACSRRQLLHLLSAGRARCVWDPPGPQFRPAGRPPEAHPGLYYDADEQCRVAFGPAAVACTFTREHFDRCQALSCHPDPLDQSSCSRLLIPLLDGTECGVEKWCSKGHCRSLAELSPVGAVHGHWSGWGPPSPCSRSCGGGVVTRRRQCNNPRPAFGGRACIGAELQAEMCNTQACEKTQLEFMSEQCAETNGKPLQLSPGSTSFYRWDAAAQYSQGDALCRHMCRAVGESFMVRRGDSFLDGTRCVPSGWREDGTLSLCVSGSCRTFGCDGRMDSQQVRDVCQVCGGDNSTCSKQSGSFTAGRAREYVTFLTVTPNLTSIYVANQRPLFTHLAVRIQGRYVVAGNSSISPSTTYPSLLEDSRVEYKVTLTADRLPRLEEIRIQGPTQEDMEIQVYRRYGEEYGELTRPDITFTYFQPKQRQAWAWAAVRGSCSVSCGAGLRWVTYSCLDQARNEWVEAAWCRGSRQPAAWPESCAPEPCPPYWAAGDFGPCSASCGGGLQERVVRCVEAQGSLLRTLPPARCRALAQQPAAVETCNAQPCPASREVSAARSTACGAELAAQNVTCTQGADSLELPVTAGPCSPDEKLPALECCVAMTCPPSWGHLDPQPPGEEATSPSGSARLEAHPAHVWTPLAGPCSVSCGRGLMELRFVCMDSALRIPVREELCDLASKAGSRREVCQAVPCPARWRYKLAACSVSCGGGVVRRILYCARAHGEDKDEEILPDTQCQGLPRPEQQEACSPEPCPPRWKVTSLGPCSASCGLGTATRLVACVQLDQGRDVEVAGVACSGLVRPQASIPCVVADCTYRWHVSTWTPCSVSCGGGIQHRHDACLGPQAQVPVPADFCQHLPKPVTVRGCWAGPCEGQRTPSPSPNKEATAPGQTTAATADASPEPPQPRAHLLSPGPRPQGLLPGPQESPVESSACGRQYLEPTGTIDMRGPGQTDCAVAIGRPLGEVVTLYVLESSLNCSAGEMLLLWGRLTWRKTCRKLAGMTFSSKANALVVRQRRVRPGGGVVLQYSSRPALGTFHRDCDMQLFGPRGEIVSPSMSADGRNVGGCRVFINVAPRARIAIRALATDGGSRTEGADASYILIRDIHSLRTTTFRGQQALYWESEGSQAEMEFSQGFLEAQASLRGQYWTLRPGAQKPGRTLP</sequence>
<dbReference type="InterPro" id="IPR001590">
    <property type="entry name" value="Peptidase_M12B"/>
</dbReference>
<evidence type="ECO:0000256" key="10">
    <source>
        <dbReference type="ARBA" id="ARBA00022833"/>
    </source>
</evidence>
<feature type="disulfide bond" evidence="22">
    <location>
        <begin position="813"/>
        <end position="851"/>
    </location>
</feature>
<organism evidence="26 27">
    <name type="scientific">Diceros bicornis minor</name>
    <name type="common">South-central black rhinoceros</name>
    <dbReference type="NCBI Taxonomy" id="77932"/>
    <lineage>
        <taxon>Eukaryota</taxon>
        <taxon>Metazoa</taxon>
        <taxon>Chordata</taxon>
        <taxon>Craniata</taxon>
        <taxon>Vertebrata</taxon>
        <taxon>Euteleostomi</taxon>
        <taxon>Mammalia</taxon>
        <taxon>Eutheria</taxon>
        <taxon>Laurasiatheria</taxon>
        <taxon>Perissodactyla</taxon>
        <taxon>Rhinocerotidae</taxon>
        <taxon>Diceros</taxon>
    </lineage>
</organism>
<keyword evidence="8" id="KW-0677">Repeat</keyword>
<dbReference type="GO" id="GO:0030198">
    <property type="term" value="P:extracellular matrix organization"/>
    <property type="evidence" value="ECO:0007669"/>
    <property type="project" value="InterPro"/>
</dbReference>
<keyword evidence="4" id="KW-0645">Protease</keyword>
<keyword evidence="3" id="KW-0964">Secreted</keyword>
<feature type="binding site" evidence="21">
    <location>
        <position position="694"/>
    </location>
    <ligand>
        <name>Ca(2+)</name>
        <dbReference type="ChEBI" id="CHEBI:29108"/>
        <label>1</label>
    </ligand>
</feature>
<dbReference type="InterPro" id="IPR000884">
    <property type="entry name" value="TSP1_rpt"/>
</dbReference>
<feature type="region of interest" description="Disordered" evidence="24">
    <location>
        <begin position="1542"/>
        <end position="1601"/>
    </location>
</feature>
<feature type="compositionally biased region" description="Low complexity" evidence="24">
    <location>
        <begin position="1554"/>
        <end position="1567"/>
    </location>
</feature>
<evidence type="ECO:0000256" key="21">
    <source>
        <dbReference type="PIRSR" id="PIRSR613273-2"/>
    </source>
</evidence>
<evidence type="ECO:0000256" key="6">
    <source>
        <dbReference type="ARBA" id="ARBA00022723"/>
    </source>
</evidence>
<proteinExistence type="predicted"/>
<dbReference type="SUPFAM" id="SSF82895">
    <property type="entry name" value="TSP-1 type 1 repeat"/>
    <property type="match status" value="5"/>
</dbReference>
<dbReference type="GO" id="GO:0005576">
    <property type="term" value="C:extracellular region"/>
    <property type="evidence" value="ECO:0007669"/>
    <property type="project" value="UniProtKB-SubCell"/>
</dbReference>
<evidence type="ECO:0000256" key="11">
    <source>
        <dbReference type="ARBA" id="ARBA00023049"/>
    </source>
</evidence>
<dbReference type="PANTHER" id="PTHR13723:SF20">
    <property type="entry name" value="A DISINTEGRIN AND METALLOPROTEINASE WITH THROMBOSPONDIN MOTIFS 13"/>
    <property type="match status" value="1"/>
</dbReference>
<dbReference type="Gene3D" id="2.20.100.10">
    <property type="entry name" value="Thrombospondin type-1 (TSP1) repeat"/>
    <property type="match status" value="5"/>
</dbReference>
<keyword evidence="13 22" id="KW-1015">Disulfide bond</keyword>
<evidence type="ECO:0000256" key="20">
    <source>
        <dbReference type="PIRSR" id="PIRSR613273-1"/>
    </source>
</evidence>
<evidence type="ECO:0000256" key="4">
    <source>
        <dbReference type="ARBA" id="ARBA00022670"/>
    </source>
</evidence>
<dbReference type="InterPro" id="IPR024079">
    <property type="entry name" value="MetalloPept_cat_dom_sf"/>
</dbReference>
<dbReference type="FunFam" id="2.20.100.10:FF:000001">
    <property type="entry name" value="semaphorin-5A isoform X1"/>
    <property type="match status" value="1"/>
</dbReference>
<feature type="region of interest" description="Disordered" evidence="24">
    <location>
        <begin position="157"/>
        <end position="253"/>
    </location>
</feature>
<dbReference type="Proteomes" id="UP000551758">
    <property type="component" value="Unassembled WGS sequence"/>
</dbReference>
<evidence type="ECO:0000256" key="19">
    <source>
        <dbReference type="ARBA" id="ARBA00080478"/>
    </source>
</evidence>
<dbReference type="Pfam" id="PF17771">
    <property type="entry name" value="ADAMTS_CR_2"/>
    <property type="match status" value="1"/>
</dbReference>
<dbReference type="SMART" id="SM00209">
    <property type="entry name" value="TSP1"/>
    <property type="match status" value="6"/>
</dbReference>
<evidence type="ECO:0000256" key="12">
    <source>
        <dbReference type="ARBA" id="ARBA00023084"/>
    </source>
</evidence>
<feature type="compositionally biased region" description="Low complexity" evidence="24">
    <location>
        <begin position="1578"/>
        <end position="1592"/>
    </location>
</feature>
<dbReference type="FunFam" id="2.20.100.10:FF:000009">
    <property type="entry name" value="ADAMTS-like protein 3 isoform A"/>
    <property type="match status" value="1"/>
</dbReference>
<dbReference type="InterPro" id="IPR013273">
    <property type="entry name" value="ADAMTS/ADAMTS-like"/>
</dbReference>
<evidence type="ECO:0000256" key="7">
    <source>
        <dbReference type="ARBA" id="ARBA00022729"/>
    </source>
</evidence>
<feature type="disulfide bond" evidence="22">
    <location>
        <begin position="654"/>
        <end position="678"/>
    </location>
</feature>
<feature type="region of interest" description="Disordered" evidence="24">
    <location>
        <begin position="98"/>
        <end position="140"/>
    </location>
</feature>
<feature type="disulfide bond" evidence="22 23">
    <location>
        <begin position="614"/>
        <end position="694"/>
    </location>
</feature>
<feature type="domain" description="Peptidase M12B" evidence="25">
    <location>
        <begin position="549"/>
        <end position="699"/>
    </location>
</feature>
<dbReference type="PRINTS" id="PR01857">
    <property type="entry name" value="ADAMTSFAMILY"/>
</dbReference>
<evidence type="ECO:0000256" key="24">
    <source>
        <dbReference type="SAM" id="MobiDB-lite"/>
    </source>
</evidence>
<protein>
    <recommendedName>
        <fullName evidence="18">A disintegrin and metalloproteinase with thrombospondin motifs 13</fullName>
        <ecNumber evidence="17">3.4.24.87</ecNumber>
    </recommendedName>
    <alternativeName>
        <fullName evidence="19">von Willebrand factor-cleaving protease</fullName>
    </alternativeName>
</protein>
<dbReference type="PANTHER" id="PTHR13723">
    <property type="entry name" value="ADAMTS A DISINTEGRIN AND METALLOPROTEASE WITH THROMBOSPONDIN MOTIFS PROTEASE"/>
    <property type="match status" value="1"/>
</dbReference>
<comment type="cofactor">
    <cofactor evidence="1">
        <name>Ca(2+)</name>
        <dbReference type="ChEBI" id="CHEBI:29108"/>
    </cofactor>
</comment>
<dbReference type="GO" id="GO:0046872">
    <property type="term" value="F:metal ion binding"/>
    <property type="evidence" value="ECO:0007669"/>
    <property type="project" value="UniProtKB-KW"/>
</dbReference>
<keyword evidence="21" id="KW-0106">Calcium</keyword>
<evidence type="ECO:0000256" key="23">
    <source>
        <dbReference type="PROSITE-ProRule" id="PRU00276"/>
    </source>
</evidence>
<feature type="disulfide bond" evidence="22">
    <location>
        <begin position="745"/>
        <end position="779"/>
    </location>
</feature>
<comment type="subcellular location">
    <subcellularLocation>
        <location evidence="2">Secreted</location>
    </subcellularLocation>
</comment>
<dbReference type="InterPro" id="IPR010294">
    <property type="entry name" value="ADAMTS_spacer1"/>
</dbReference>
<evidence type="ECO:0000256" key="15">
    <source>
        <dbReference type="ARBA" id="ARBA00051979"/>
    </source>
</evidence>
<dbReference type="Pfam" id="PF19030">
    <property type="entry name" value="TSP1_ADAMTS"/>
    <property type="match status" value="4"/>
</dbReference>
<evidence type="ECO:0000313" key="27">
    <source>
        <dbReference type="Proteomes" id="UP000551758"/>
    </source>
</evidence>
<keyword evidence="12" id="KW-0094">Blood coagulation</keyword>
<evidence type="ECO:0000256" key="16">
    <source>
        <dbReference type="ARBA" id="ARBA00058288"/>
    </source>
</evidence>
<dbReference type="Pfam" id="PF19236">
    <property type="entry name" value="ADAMTS_CR_3"/>
    <property type="match status" value="1"/>
</dbReference>
<feature type="binding site" evidence="21">
    <location>
        <position position="578"/>
    </location>
    <ligand>
        <name>Ca(2+)</name>
        <dbReference type="ChEBI" id="CHEBI:29108"/>
        <label>2</label>
    </ligand>
</feature>
<feature type="disulfide bond" evidence="22">
    <location>
        <begin position="824"/>
        <end position="836"/>
    </location>
</feature>
<feature type="disulfide bond" evidence="22">
    <location>
        <begin position="773"/>
        <end position="784"/>
    </location>
</feature>
<evidence type="ECO:0000256" key="1">
    <source>
        <dbReference type="ARBA" id="ARBA00001913"/>
    </source>
</evidence>
<evidence type="ECO:0000259" key="25">
    <source>
        <dbReference type="PROSITE" id="PS50215"/>
    </source>
</evidence>
<dbReference type="Gene3D" id="3.40.390.10">
    <property type="entry name" value="Collagenase (Catalytic Domain)"/>
    <property type="match status" value="1"/>
</dbReference>
<dbReference type="GO" id="GO:0004222">
    <property type="term" value="F:metalloendopeptidase activity"/>
    <property type="evidence" value="ECO:0007669"/>
    <property type="project" value="InterPro"/>
</dbReference>
<evidence type="ECO:0000256" key="14">
    <source>
        <dbReference type="ARBA" id="ARBA00023180"/>
    </source>
</evidence>